<evidence type="ECO:0000256" key="2">
    <source>
        <dbReference type="ARBA" id="ARBA00007362"/>
    </source>
</evidence>
<feature type="transmembrane region" description="Helical" evidence="6">
    <location>
        <begin position="160"/>
        <end position="178"/>
    </location>
</feature>
<dbReference type="PANTHER" id="PTHR32322:SF2">
    <property type="entry name" value="EAMA DOMAIN-CONTAINING PROTEIN"/>
    <property type="match status" value="1"/>
</dbReference>
<gene>
    <name evidence="8" type="ORF">RD110_04140</name>
</gene>
<evidence type="ECO:0000259" key="7">
    <source>
        <dbReference type="Pfam" id="PF00892"/>
    </source>
</evidence>
<evidence type="ECO:0000256" key="5">
    <source>
        <dbReference type="ARBA" id="ARBA00023136"/>
    </source>
</evidence>
<feature type="transmembrane region" description="Helical" evidence="6">
    <location>
        <begin position="41"/>
        <end position="58"/>
    </location>
</feature>
<evidence type="ECO:0000256" key="1">
    <source>
        <dbReference type="ARBA" id="ARBA00004141"/>
    </source>
</evidence>
<dbReference type="GO" id="GO:0016020">
    <property type="term" value="C:membrane"/>
    <property type="evidence" value="ECO:0007669"/>
    <property type="project" value="UniProtKB-SubCell"/>
</dbReference>
<evidence type="ECO:0000256" key="6">
    <source>
        <dbReference type="SAM" id="Phobius"/>
    </source>
</evidence>
<evidence type="ECO:0000313" key="8">
    <source>
        <dbReference type="EMBL" id="APW36495.1"/>
    </source>
</evidence>
<feature type="domain" description="EamA" evidence="7">
    <location>
        <begin position="10"/>
        <end position="142"/>
    </location>
</feature>
<dbReference type="Proteomes" id="UP000186609">
    <property type="component" value="Chromosome"/>
</dbReference>
<dbReference type="InterPro" id="IPR000620">
    <property type="entry name" value="EamA_dom"/>
</dbReference>
<dbReference type="Gene3D" id="1.10.3730.20">
    <property type="match status" value="1"/>
</dbReference>
<dbReference type="STRING" id="1842727.RD110_04140"/>
<dbReference type="PANTHER" id="PTHR32322">
    <property type="entry name" value="INNER MEMBRANE TRANSPORTER"/>
    <property type="match status" value="1"/>
</dbReference>
<dbReference type="Pfam" id="PF00892">
    <property type="entry name" value="EamA"/>
    <property type="match status" value="2"/>
</dbReference>
<feature type="transmembrane region" description="Helical" evidence="6">
    <location>
        <begin position="190"/>
        <end position="208"/>
    </location>
</feature>
<keyword evidence="5 6" id="KW-0472">Membrane</keyword>
<accession>A0A1P8JRZ4</accession>
<feature type="transmembrane region" description="Helical" evidence="6">
    <location>
        <begin position="281"/>
        <end position="298"/>
    </location>
</feature>
<reference evidence="8 9" key="1">
    <citation type="submission" date="2017-01" db="EMBL/GenBank/DDBJ databases">
        <authorList>
            <person name="Mah S.A."/>
            <person name="Swanson W.J."/>
            <person name="Moy G.W."/>
            <person name="Vacquier V.D."/>
        </authorList>
    </citation>
    <scope>NUCLEOTIDE SEQUENCE [LARGE SCALE GENOMIC DNA]</scope>
    <source>
        <strain evidence="8 9">DCY110</strain>
    </source>
</reference>
<keyword evidence="4 6" id="KW-1133">Transmembrane helix</keyword>
<feature type="transmembrane region" description="Helical" evidence="6">
    <location>
        <begin position="258"/>
        <end position="275"/>
    </location>
</feature>
<comment type="subcellular location">
    <subcellularLocation>
        <location evidence="1">Membrane</location>
        <topology evidence="1">Multi-pass membrane protein</topology>
    </subcellularLocation>
</comment>
<dbReference type="AlphaFoldDB" id="A0A1P8JRZ4"/>
<evidence type="ECO:0000256" key="4">
    <source>
        <dbReference type="ARBA" id="ARBA00022989"/>
    </source>
</evidence>
<dbReference type="KEGG" id="rhy:RD110_04140"/>
<feature type="transmembrane region" description="Helical" evidence="6">
    <location>
        <begin position="228"/>
        <end position="246"/>
    </location>
</feature>
<comment type="similarity">
    <text evidence="2">Belongs to the EamA transporter family.</text>
</comment>
<feature type="domain" description="EamA" evidence="7">
    <location>
        <begin position="157"/>
        <end position="297"/>
    </location>
</feature>
<keyword evidence="3 6" id="KW-0812">Transmembrane</keyword>
<dbReference type="OrthoDB" id="184388at2"/>
<dbReference type="InterPro" id="IPR050638">
    <property type="entry name" value="AA-Vitamin_Transporters"/>
</dbReference>
<dbReference type="PROSITE" id="PS51257">
    <property type="entry name" value="PROKAR_LIPOPROTEIN"/>
    <property type="match status" value="1"/>
</dbReference>
<sequence>MLRKSLDASAIGLMVLLCACWGLQQVAIKSAASALHPVTQIGIRSLVAALMLGALMAWRREGFSLRDGRLKPGLLAGLLFAGEFLLAAIGLLYTSASHMVVFLYTAPIFTALALHWRVAGERLVPRQWLGVLMAFAGVAVVFSTGLFGGEATTRMLIGDALGIGAGMLWAATTLVIRASSLSEAPASQTLMYQLGVAAVSMLVAGPLLQGARPMAHMAPMDGLVWANLAFQSLVVAFASFLAWFWLLRRYLASRLSAFSFLTPLFGVSFGVLFLGERLEPQFVAGAVLVLAGIVLVNLRR</sequence>
<feature type="transmembrane region" description="Helical" evidence="6">
    <location>
        <begin position="128"/>
        <end position="148"/>
    </location>
</feature>
<evidence type="ECO:0000256" key="3">
    <source>
        <dbReference type="ARBA" id="ARBA00022692"/>
    </source>
</evidence>
<evidence type="ECO:0000313" key="9">
    <source>
        <dbReference type="Proteomes" id="UP000186609"/>
    </source>
</evidence>
<dbReference type="SUPFAM" id="SSF103481">
    <property type="entry name" value="Multidrug resistance efflux transporter EmrE"/>
    <property type="match status" value="2"/>
</dbReference>
<dbReference type="InterPro" id="IPR037185">
    <property type="entry name" value="EmrE-like"/>
</dbReference>
<feature type="transmembrane region" description="Helical" evidence="6">
    <location>
        <begin position="99"/>
        <end position="116"/>
    </location>
</feature>
<organism evidence="8 9">
    <name type="scientific">Rhodoferax koreensis</name>
    <dbReference type="NCBI Taxonomy" id="1842727"/>
    <lineage>
        <taxon>Bacteria</taxon>
        <taxon>Pseudomonadati</taxon>
        <taxon>Pseudomonadota</taxon>
        <taxon>Betaproteobacteria</taxon>
        <taxon>Burkholderiales</taxon>
        <taxon>Comamonadaceae</taxon>
        <taxon>Rhodoferax</taxon>
    </lineage>
</organism>
<dbReference type="EMBL" id="CP019236">
    <property type="protein sequence ID" value="APW36495.1"/>
    <property type="molecule type" value="Genomic_DNA"/>
</dbReference>
<dbReference type="RefSeq" id="WP_076196972.1">
    <property type="nucleotide sequence ID" value="NZ_CP019236.1"/>
</dbReference>
<proteinExistence type="inferred from homology"/>
<keyword evidence="9" id="KW-1185">Reference proteome</keyword>
<protein>
    <submittedName>
        <fullName evidence="8">EamA family transporter</fullName>
    </submittedName>
</protein>
<name>A0A1P8JRZ4_9BURK</name>
<feature type="transmembrane region" description="Helical" evidence="6">
    <location>
        <begin position="70"/>
        <end position="93"/>
    </location>
</feature>